<evidence type="ECO:0000256" key="4">
    <source>
        <dbReference type="ARBA" id="ARBA00023136"/>
    </source>
</evidence>
<comment type="subcellular location">
    <subcellularLocation>
        <location evidence="1">Endomembrane system</location>
        <topology evidence="1">Multi-pass membrane protein</topology>
    </subcellularLocation>
</comment>
<evidence type="ECO:0000259" key="7">
    <source>
        <dbReference type="SMART" id="SM00752"/>
    </source>
</evidence>
<dbReference type="PANTHER" id="PTHR39535:SF2">
    <property type="entry name" value="HTTM DOMAIN-CONTAINING PROTEIN"/>
    <property type="match status" value="1"/>
</dbReference>
<accession>A0A934VQL4</accession>
<sequence length="521" mass="59438">MTGLKSPFQLDLRSIALFRIAFGCILFFDLFNRIGDAELFLSDDGVLSRADLLGVVDRPWSFSLYMMFGETEQVALVLFLHLVVSVLIIVGLWTRLATIASWVLLLSLLHRNPFILNGGDTLFSIYAFWLMFLPSNARWSIDSLLDKSEARNRFGSSDLYLGLPGVAIILQTVFVYVFTVIQKSGDLWSSGEVIDYVVRNQALIKAPAVWFLRFETSFEILTKLTFHWEWFGCVLALCPLFNNWTRSVAVVGYILMHAAFGLVLDIAIFAPVSIMSWLIFIPSSWWGGRLKWGGFVRDIRGRLESLVPKGGAIITPGWRSSWMVGVAISLVFVWNVRGLADSPIRKHVPKELANCMYLFKLRQNWSMFAPNPPKSSSWYALEAQLANGDSIDLFHPSEPFTRRRPEVFTQRVPDRRWTKYLSNLKKSKYRRLRNDYLEYFVKGWNGQVGRNKRIDRVSLLYFREPILPGSGYGKTEVRVLETVWADGVAQTASEVLQKPTENESYDSDSLSDENDAVVDDL</sequence>
<keyword evidence="2 6" id="KW-0812">Transmembrane</keyword>
<evidence type="ECO:0000313" key="9">
    <source>
        <dbReference type="Proteomes" id="UP000617628"/>
    </source>
</evidence>
<dbReference type="PANTHER" id="PTHR39535">
    <property type="entry name" value="SPORULATION-DELAYING PROTEIN SDPB"/>
    <property type="match status" value="1"/>
</dbReference>
<evidence type="ECO:0000256" key="1">
    <source>
        <dbReference type="ARBA" id="ARBA00004127"/>
    </source>
</evidence>
<name>A0A934VQL4_9BACT</name>
<evidence type="ECO:0000256" key="6">
    <source>
        <dbReference type="SAM" id="Phobius"/>
    </source>
</evidence>
<dbReference type="InterPro" id="IPR011020">
    <property type="entry name" value="HTTM-like"/>
</dbReference>
<keyword evidence="4 6" id="KW-0472">Membrane</keyword>
<comment type="caution">
    <text evidence="8">The sequence shown here is derived from an EMBL/GenBank/DDBJ whole genome shotgun (WGS) entry which is preliminary data.</text>
</comment>
<dbReference type="SMART" id="SM00752">
    <property type="entry name" value="HTTM"/>
    <property type="match status" value="1"/>
</dbReference>
<feature type="domain" description="HTTM-like" evidence="7">
    <location>
        <begin position="7"/>
        <end position="285"/>
    </location>
</feature>
<organism evidence="8 9">
    <name type="scientific">Pelagicoccus mobilis</name>
    <dbReference type="NCBI Taxonomy" id="415221"/>
    <lineage>
        <taxon>Bacteria</taxon>
        <taxon>Pseudomonadati</taxon>
        <taxon>Verrucomicrobiota</taxon>
        <taxon>Opitutia</taxon>
        <taxon>Puniceicoccales</taxon>
        <taxon>Pelagicoccaceae</taxon>
        <taxon>Pelagicoccus</taxon>
    </lineage>
</organism>
<feature type="compositionally biased region" description="Acidic residues" evidence="5">
    <location>
        <begin position="503"/>
        <end position="521"/>
    </location>
</feature>
<feature type="transmembrane region" description="Helical" evidence="6">
    <location>
        <begin position="220"/>
        <end position="241"/>
    </location>
</feature>
<evidence type="ECO:0000313" key="8">
    <source>
        <dbReference type="EMBL" id="MBK1877025.1"/>
    </source>
</evidence>
<feature type="transmembrane region" description="Helical" evidence="6">
    <location>
        <begin position="159"/>
        <end position="181"/>
    </location>
</feature>
<evidence type="ECO:0000256" key="5">
    <source>
        <dbReference type="SAM" id="MobiDB-lite"/>
    </source>
</evidence>
<dbReference type="InterPro" id="IPR053934">
    <property type="entry name" value="HTTM_dom"/>
</dbReference>
<feature type="transmembrane region" description="Helical" evidence="6">
    <location>
        <begin position="114"/>
        <end position="133"/>
    </location>
</feature>
<evidence type="ECO:0000256" key="2">
    <source>
        <dbReference type="ARBA" id="ARBA00022692"/>
    </source>
</evidence>
<evidence type="ECO:0000256" key="3">
    <source>
        <dbReference type="ARBA" id="ARBA00022989"/>
    </source>
</evidence>
<dbReference type="Proteomes" id="UP000617628">
    <property type="component" value="Unassembled WGS sequence"/>
</dbReference>
<dbReference type="AlphaFoldDB" id="A0A934VQL4"/>
<dbReference type="RefSeq" id="WP_200355242.1">
    <property type="nucleotide sequence ID" value="NZ_JAENIL010000014.1"/>
</dbReference>
<keyword evidence="3 6" id="KW-1133">Transmembrane helix</keyword>
<dbReference type="EMBL" id="JAENIL010000014">
    <property type="protein sequence ID" value="MBK1877025.1"/>
    <property type="molecule type" value="Genomic_DNA"/>
</dbReference>
<protein>
    <submittedName>
        <fullName evidence="8">HTTM domain-containing protein</fullName>
    </submittedName>
</protein>
<dbReference type="GO" id="GO:0012505">
    <property type="term" value="C:endomembrane system"/>
    <property type="evidence" value="ECO:0007669"/>
    <property type="project" value="UniProtKB-SubCell"/>
</dbReference>
<dbReference type="Pfam" id="PF05090">
    <property type="entry name" value="HTTM"/>
    <property type="match status" value="1"/>
</dbReference>
<feature type="transmembrane region" description="Helical" evidence="6">
    <location>
        <begin position="12"/>
        <end position="31"/>
    </location>
</feature>
<feature type="region of interest" description="Disordered" evidence="5">
    <location>
        <begin position="494"/>
        <end position="521"/>
    </location>
</feature>
<feature type="transmembrane region" description="Helical" evidence="6">
    <location>
        <begin position="253"/>
        <end position="280"/>
    </location>
</feature>
<reference evidence="8" key="1">
    <citation type="submission" date="2021-01" db="EMBL/GenBank/DDBJ databases">
        <title>Modified the classification status of verrucomicrobia.</title>
        <authorList>
            <person name="Feng X."/>
        </authorList>
    </citation>
    <scope>NUCLEOTIDE SEQUENCE</scope>
    <source>
        <strain evidence="8">KCTC 13126</strain>
    </source>
</reference>
<feature type="transmembrane region" description="Helical" evidence="6">
    <location>
        <begin position="74"/>
        <end position="94"/>
    </location>
</feature>
<keyword evidence="9" id="KW-1185">Reference proteome</keyword>
<dbReference type="InterPro" id="IPR052964">
    <property type="entry name" value="Sporulation_signal_mat"/>
</dbReference>
<gene>
    <name evidence="8" type="ORF">JIN87_09110</name>
</gene>
<proteinExistence type="predicted"/>